<dbReference type="SUPFAM" id="SSF48452">
    <property type="entry name" value="TPR-like"/>
    <property type="match status" value="1"/>
</dbReference>
<sequence>MKKSIKHIGLTALSSLLLLTGCYDMDQYPADKVSSGSFWQDEADAKEGMMGIYSSLKKDDAFGIYYTRDCLADIGIGLNWGVYGFIEVAQGQSNSTTGLFKDIWKRMYDGIARSNTLITNIKRVDMDESLINQYTAEARFMRAFFYNELLNLYGGVPIYDETTEVDKEYDNMYKTRNTEEEVRNFILADLEYACSTLPKAWDDADKGRVTRGTAYALKGKVLLYNKQYQDAATAFEEVCNGGYGYALYPDYAGLFKPGGDESTEMIFAVQNLGGASTAYGMPVHYIANRASYGGCINCLVPSVELVDMYEYKDGRPFDWDELFPGFSTDNTVKENVFYSTFDADGKYVAEYPESVATLQKMYAERDPRMESTIILPYTANKYKGWVNNAAKDCEMIIAPSNPSNETNGYVRNAFGHNTYLYRKFVPEYDMDGLITDRFHSPTNFPLIRYADVLLMLAECYNENGNQPKAVELINQVRQRAGIALLNSGPSYLQATGKEQVFERIKHERAIEFAAEGIRYNDLKRWGLLISMTDNQAQVDVVGKVLSTKATEEKYKLWPIPQEEIDMNENLVQNTGW</sequence>
<feature type="domain" description="RagB/SusD" evidence="6">
    <location>
        <begin position="264"/>
        <end position="576"/>
    </location>
</feature>
<organism evidence="8 9">
    <name type="scientific">Parabacteroides hominis</name>
    <dbReference type="NCBI Taxonomy" id="2763057"/>
    <lineage>
        <taxon>Bacteria</taxon>
        <taxon>Pseudomonadati</taxon>
        <taxon>Bacteroidota</taxon>
        <taxon>Bacteroidia</taxon>
        <taxon>Bacteroidales</taxon>
        <taxon>Tannerellaceae</taxon>
        <taxon>Parabacteroides</taxon>
    </lineage>
</organism>
<dbReference type="InterPro" id="IPR033985">
    <property type="entry name" value="SusD-like_N"/>
</dbReference>
<protein>
    <submittedName>
        <fullName evidence="8">RagB/SusD family nutrient uptake outer membrane protein</fullName>
    </submittedName>
</protein>
<keyword evidence="5" id="KW-0998">Cell outer membrane</keyword>
<evidence type="ECO:0000256" key="5">
    <source>
        <dbReference type="ARBA" id="ARBA00023237"/>
    </source>
</evidence>
<proteinExistence type="inferred from homology"/>
<dbReference type="Proteomes" id="UP000651475">
    <property type="component" value="Unassembled WGS sequence"/>
</dbReference>
<dbReference type="RefSeq" id="WP_186929811.1">
    <property type="nucleotide sequence ID" value="NZ_JACOOJ010000014.1"/>
</dbReference>
<dbReference type="EMBL" id="JACOOJ010000014">
    <property type="protein sequence ID" value="MBC5633060.1"/>
    <property type="molecule type" value="Genomic_DNA"/>
</dbReference>
<evidence type="ECO:0000256" key="3">
    <source>
        <dbReference type="ARBA" id="ARBA00022729"/>
    </source>
</evidence>
<comment type="similarity">
    <text evidence="2">Belongs to the SusD family.</text>
</comment>
<dbReference type="InterPro" id="IPR012944">
    <property type="entry name" value="SusD_RagB_dom"/>
</dbReference>
<keyword evidence="3" id="KW-0732">Signal</keyword>
<dbReference type="InterPro" id="IPR011990">
    <property type="entry name" value="TPR-like_helical_dom_sf"/>
</dbReference>
<evidence type="ECO:0000256" key="1">
    <source>
        <dbReference type="ARBA" id="ARBA00004442"/>
    </source>
</evidence>
<comment type="caution">
    <text evidence="8">The sequence shown here is derived from an EMBL/GenBank/DDBJ whole genome shotgun (WGS) entry which is preliminary data.</text>
</comment>
<evidence type="ECO:0000313" key="8">
    <source>
        <dbReference type="EMBL" id="MBC5633060.1"/>
    </source>
</evidence>
<name>A0ABR7DNR8_9BACT</name>
<evidence type="ECO:0000259" key="6">
    <source>
        <dbReference type="Pfam" id="PF07980"/>
    </source>
</evidence>
<keyword evidence="9" id="KW-1185">Reference proteome</keyword>
<dbReference type="Gene3D" id="1.25.40.390">
    <property type="match status" value="1"/>
</dbReference>
<dbReference type="CDD" id="cd08977">
    <property type="entry name" value="SusD"/>
    <property type="match status" value="1"/>
</dbReference>
<dbReference type="PROSITE" id="PS51257">
    <property type="entry name" value="PROKAR_LIPOPROTEIN"/>
    <property type="match status" value="1"/>
</dbReference>
<reference evidence="8 9" key="1">
    <citation type="submission" date="2020-08" db="EMBL/GenBank/DDBJ databases">
        <title>Genome public.</title>
        <authorList>
            <person name="Liu C."/>
            <person name="Sun Q."/>
        </authorList>
    </citation>
    <scope>NUCLEOTIDE SEQUENCE [LARGE SCALE GENOMIC DNA]</scope>
    <source>
        <strain evidence="8 9">NSJ-79</strain>
    </source>
</reference>
<feature type="domain" description="SusD-like N-terminal" evidence="7">
    <location>
        <begin position="90"/>
        <end position="223"/>
    </location>
</feature>
<accession>A0ABR7DNR8</accession>
<gene>
    <name evidence="8" type="ORF">H8S65_09790</name>
</gene>
<evidence type="ECO:0000256" key="2">
    <source>
        <dbReference type="ARBA" id="ARBA00006275"/>
    </source>
</evidence>
<dbReference type="Pfam" id="PF14322">
    <property type="entry name" value="SusD-like_3"/>
    <property type="match status" value="1"/>
</dbReference>
<evidence type="ECO:0000256" key="4">
    <source>
        <dbReference type="ARBA" id="ARBA00023136"/>
    </source>
</evidence>
<keyword evidence="4" id="KW-0472">Membrane</keyword>
<dbReference type="Pfam" id="PF07980">
    <property type="entry name" value="SusD_RagB"/>
    <property type="match status" value="1"/>
</dbReference>
<evidence type="ECO:0000259" key="7">
    <source>
        <dbReference type="Pfam" id="PF14322"/>
    </source>
</evidence>
<comment type="subcellular location">
    <subcellularLocation>
        <location evidence="1">Cell outer membrane</location>
    </subcellularLocation>
</comment>
<evidence type="ECO:0000313" key="9">
    <source>
        <dbReference type="Proteomes" id="UP000651475"/>
    </source>
</evidence>